<evidence type="ECO:0000256" key="1">
    <source>
        <dbReference type="SAM" id="MobiDB-lite"/>
    </source>
</evidence>
<comment type="caution">
    <text evidence="2">The sequence shown here is derived from an EMBL/GenBank/DDBJ whole genome shotgun (WGS) entry which is preliminary data.</text>
</comment>
<name>A0ABV6SPE3_AZOPA</name>
<keyword evidence="3" id="KW-1185">Reference proteome</keyword>
<dbReference type="InterPro" id="IPR021898">
    <property type="entry name" value="DUF3509"/>
</dbReference>
<organism evidence="2 3">
    <name type="scientific">Azorhizophilus paspali</name>
    <name type="common">Azotobacter paspali</name>
    <dbReference type="NCBI Taxonomy" id="69963"/>
    <lineage>
        <taxon>Bacteria</taxon>
        <taxon>Pseudomonadati</taxon>
        <taxon>Pseudomonadota</taxon>
        <taxon>Gammaproteobacteria</taxon>
        <taxon>Pseudomonadales</taxon>
        <taxon>Pseudomonadaceae</taxon>
        <taxon>Azorhizophilus</taxon>
    </lineage>
</organism>
<dbReference type="Proteomes" id="UP001589891">
    <property type="component" value="Unassembled WGS sequence"/>
</dbReference>
<dbReference type="EMBL" id="JBHLSS010000116">
    <property type="protein sequence ID" value="MFC0711398.1"/>
    <property type="molecule type" value="Genomic_DNA"/>
</dbReference>
<sequence>MDSPFQTISEAFQAKYNVNFCVKSPDGGILITLSDNTGIALRHFIEADQWRDSRRLQDCIAAVKGELAANSLRQLGRTVAPPGGPGGWREPQATAVPAPRPAP</sequence>
<evidence type="ECO:0000313" key="2">
    <source>
        <dbReference type="EMBL" id="MFC0711398.1"/>
    </source>
</evidence>
<dbReference type="RefSeq" id="WP_376948169.1">
    <property type="nucleotide sequence ID" value="NZ_CP171449.1"/>
</dbReference>
<protein>
    <submittedName>
        <fullName evidence="2">DUF3509 domain-containing protein</fullName>
    </submittedName>
</protein>
<gene>
    <name evidence="2" type="ORF">ACFFGX_18210</name>
</gene>
<reference evidence="2 3" key="1">
    <citation type="submission" date="2024-09" db="EMBL/GenBank/DDBJ databases">
        <authorList>
            <person name="Sun Q."/>
            <person name="Mori K."/>
        </authorList>
    </citation>
    <scope>NUCLEOTIDE SEQUENCE [LARGE SCALE GENOMIC DNA]</scope>
    <source>
        <strain evidence="2 3">NCAIM B.01794</strain>
    </source>
</reference>
<proteinExistence type="predicted"/>
<dbReference type="Pfam" id="PF12021">
    <property type="entry name" value="DUF3509"/>
    <property type="match status" value="1"/>
</dbReference>
<feature type="region of interest" description="Disordered" evidence="1">
    <location>
        <begin position="76"/>
        <end position="103"/>
    </location>
</feature>
<accession>A0ABV6SPE3</accession>
<evidence type="ECO:0000313" key="3">
    <source>
        <dbReference type="Proteomes" id="UP001589891"/>
    </source>
</evidence>